<evidence type="ECO:0000313" key="2">
    <source>
        <dbReference type="EMBL" id="GAA5161348.1"/>
    </source>
</evidence>
<reference evidence="3" key="1">
    <citation type="journal article" date="2019" name="Int. J. Syst. Evol. Microbiol.">
        <title>The Global Catalogue of Microorganisms (GCM) 10K type strain sequencing project: providing services to taxonomists for standard genome sequencing and annotation.</title>
        <authorList>
            <consortium name="The Broad Institute Genomics Platform"/>
            <consortium name="The Broad Institute Genome Sequencing Center for Infectious Disease"/>
            <person name="Wu L."/>
            <person name="Ma J."/>
        </authorList>
    </citation>
    <scope>NUCLEOTIDE SEQUENCE [LARGE SCALE GENOMIC DNA]</scope>
    <source>
        <strain evidence="3">JCM 18715</strain>
    </source>
</reference>
<dbReference type="EMBL" id="BAABLD010000005">
    <property type="protein sequence ID" value="GAA5161348.1"/>
    <property type="molecule type" value="Genomic_DNA"/>
</dbReference>
<evidence type="ECO:0008006" key="4">
    <source>
        <dbReference type="Google" id="ProtNLM"/>
    </source>
</evidence>
<accession>A0ABP9QGA7</accession>
<keyword evidence="3" id="KW-1185">Reference proteome</keyword>
<comment type="caution">
    <text evidence="2">The sequence shown here is derived from an EMBL/GenBank/DDBJ whole genome shotgun (WGS) entry which is preliminary data.</text>
</comment>
<dbReference type="RefSeq" id="WP_345531818.1">
    <property type="nucleotide sequence ID" value="NZ_BAABLD010000005.1"/>
</dbReference>
<evidence type="ECO:0000313" key="3">
    <source>
        <dbReference type="Proteomes" id="UP001500547"/>
    </source>
</evidence>
<keyword evidence="1" id="KW-1133">Transmembrane helix</keyword>
<proteinExistence type="predicted"/>
<organism evidence="2 3">
    <name type="scientific">Viridibacterium curvum</name>
    <dbReference type="NCBI Taxonomy" id="1101404"/>
    <lineage>
        <taxon>Bacteria</taxon>
        <taxon>Pseudomonadati</taxon>
        <taxon>Pseudomonadota</taxon>
        <taxon>Betaproteobacteria</taxon>
        <taxon>Rhodocyclales</taxon>
        <taxon>Rhodocyclaceae</taxon>
        <taxon>Viridibacterium</taxon>
    </lineage>
</organism>
<feature type="transmembrane region" description="Helical" evidence="1">
    <location>
        <begin position="7"/>
        <end position="25"/>
    </location>
</feature>
<gene>
    <name evidence="2" type="ORF">GCM10025770_10460</name>
</gene>
<keyword evidence="1" id="KW-0472">Membrane</keyword>
<dbReference type="Proteomes" id="UP001500547">
    <property type="component" value="Unassembled WGS sequence"/>
</dbReference>
<feature type="transmembrane region" description="Helical" evidence="1">
    <location>
        <begin position="31"/>
        <end position="49"/>
    </location>
</feature>
<evidence type="ECO:0000256" key="1">
    <source>
        <dbReference type="SAM" id="Phobius"/>
    </source>
</evidence>
<sequence>MMSSEVSRTHPAVLVTAGLFCIVALQGLSGYAFWLLWLAVLGVAAGCNLRPLRRMLWRSKWIFLSILILFSWQTPGRAVLVDFWRLSPSVEGVLLSVEHAARLAGMIGVIVILMSRLQLADWVAALHVLVAPCRWLGICTDRFSVRLTLVLEAVSTERPRRPTWHEVLTTMDPGTDSASVESGATRWDLVVLSARDRGVLWLAWAGAFGAGVWLALS</sequence>
<name>A0ABP9QGA7_9RHOO</name>
<protein>
    <recommendedName>
        <fullName evidence="4">Energy-coupling factor transporter transmembrane protein EcfT</fullName>
    </recommendedName>
</protein>
<keyword evidence="1" id="KW-0812">Transmembrane</keyword>
<feature type="transmembrane region" description="Helical" evidence="1">
    <location>
        <begin position="199"/>
        <end position="216"/>
    </location>
</feature>